<dbReference type="GO" id="GO:0005829">
    <property type="term" value="C:cytosol"/>
    <property type="evidence" value="ECO:0007669"/>
    <property type="project" value="TreeGrafter"/>
</dbReference>
<organism evidence="2 3">
    <name type="scientific">Oesophagostomum dentatum</name>
    <name type="common">Nodular worm</name>
    <dbReference type="NCBI Taxonomy" id="61180"/>
    <lineage>
        <taxon>Eukaryota</taxon>
        <taxon>Metazoa</taxon>
        <taxon>Ecdysozoa</taxon>
        <taxon>Nematoda</taxon>
        <taxon>Chromadorea</taxon>
        <taxon>Rhabditida</taxon>
        <taxon>Rhabditina</taxon>
        <taxon>Rhabditomorpha</taxon>
        <taxon>Strongyloidea</taxon>
        <taxon>Strongylidae</taxon>
        <taxon>Oesophagostomum</taxon>
    </lineage>
</organism>
<proteinExistence type="predicted"/>
<keyword evidence="1" id="KW-0853">WD repeat</keyword>
<dbReference type="InterPro" id="IPR050865">
    <property type="entry name" value="BEACH_Domain"/>
</dbReference>
<dbReference type="Proteomes" id="UP000053660">
    <property type="component" value="Unassembled WGS sequence"/>
</dbReference>
<accession>A0A0B1RZ73</accession>
<dbReference type="GO" id="GO:0016020">
    <property type="term" value="C:membrane"/>
    <property type="evidence" value="ECO:0007669"/>
    <property type="project" value="TreeGrafter"/>
</dbReference>
<keyword evidence="3" id="KW-1185">Reference proteome</keyword>
<dbReference type="Gene3D" id="2.130.10.10">
    <property type="entry name" value="YVTN repeat-like/Quinoprotein amine dehydrogenase"/>
    <property type="match status" value="1"/>
</dbReference>
<dbReference type="OrthoDB" id="5795265at2759"/>
<dbReference type="InterPro" id="IPR036322">
    <property type="entry name" value="WD40_repeat_dom_sf"/>
</dbReference>
<feature type="repeat" description="WD" evidence="1">
    <location>
        <begin position="121"/>
        <end position="156"/>
    </location>
</feature>
<gene>
    <name evidence="2" type="ORF">OESDEN_21986</name>
</gene>
<evidence type="ECO:0000313" key="2">
    <source>
        <dbReference type="EMBL" id="KHJ78393.1"/>
    </source>
</evidence>
<name>A0A0B1RZ73_OESDE</name>
<dbReference type="GO" id="GO:0019901">
    <property type="term" value="F:protein kinase binding"/>
    <property type="evidence" value="ECO:0007669"/>
    <property type="project" value="TreeGrafter"/>
</dbReference>
<dbReference type="InterPro" id="IPR001680">
    <property type="entry name" value="WD40_rpt"/>
</dbReference>
<evidence type="ECO:0000256" key="1">
    <source>
        <dbReference type="PROSITE-ProRule" id="PRU00221"/>
    </source>
</evidence>
<dbReference type="PANTHER" id="PTHR13743:SF162">
    <property type="entry name" value="NEUROBEACHIN"/>
    <property type="match status" value="1"/>
</dbReference>
<dbReference type="AlphaFoldDB" id="A0A0B1RZ73"/>
<protein>
    <submittedName>
        <fullName evidence="2">WD domain, G-beta repeat protein</fullName>
    </submittedName>
</protein>
<dbReference type="EMBL" id="KN609818">
    <property type="protein sequence ID" value="KHJ78393.1"/>
    <property type="molecule type" value="Genomic_DNA"/>
</dbReference>
<dbReference type="GO" id="GO:0008104">
    <property type="term" value="P:intracellular protein localization"/>
    <property type="evidence" value="ECO:0007669"/>
    <property type="project" value="TreeGrafter"/>
</dbReference>
<dbReference type="InterPro" id="IPR015943">
    <property type="entry name" value="WD40/YVTN_repeat-like_dom_sf"/>
</dbReference>
<sequence length="175" mass="19737">MFFFSNNTSFRWCNAKECSNIGKRERRGRRQCSAIVGCVFPAKQTHPKTELPLTVDPLLASGNPSVPVARRHMGDSLDHRLTVGWNNFVSTTDSRCLITCGYPDYSFRVIDTDSAKVRQVIYGHGDVVTCIARSETSLFADCYVVTGSNDCTVALWHWNGQVLFSVFSFCKQFKY</sequence>
<evidence type="ECO:0000313" key="3">
    <source>
        <dbReference type="Proteomes" id="UP000053660"/>
    </source>
</evidence>
<dbReference type="SMART" id="SM00320">
    <property type="entry name" value="WD40"/>
    <property type="match status" value="1"/>
</dbReference>
<dbReference type="SUPFAM" id="SSF50978">
    <property type="entry name" value="WD40 repeat-like"/>
    <property type="match status" value="1"/>
</dbReference>
<reference evidence="2 3" key="1">
    <citation type="submission" date="2014-03" db="EMBL/GenBank/DDBJ databases">
        <title>Draft genome of the hookworm Oesophagostomum dentatum.</title>
        <authorList>
            <person name="Mitreva M."/>
        </authorList>
    </citation>
    <scope>NUCLEOTIDE SEQUENCE [LARGE SCALE GENOMIC DNA]</scope>
    <source>
        <strain evidence="2 3">OD-Hann</strain>
    </source>
</reference>
<dbReference type="PANTHER" id="PTHR13743">
    <property type="entry name" value="BEIGE/BEACH-RELATED"/>
    <property type="match status" value="1"/>
</dbReference>
<dbReference type="PROSITE" id="PS50082">
    <property type="entry name" value="WD_REPEATS_2"/>
    <property type="match status" value="1"/>
</dbReference>